<evidence type="ECO:0000313" key="2">
    <source>
        <dbReference type="Proteomes" id="UP001652621"/>
    </source>
</evidence>
<dbReference type="AlphaFoldDB" id="A0A1I8NK35"/>
<dbReference type="KEGG" id="mde:105261679"/>
<dbReference type="InterPro" id="IPR042089">
    <property type="entry name" value="Peptidase_M13_dom_2"/>
</dbReference>
<organism evidence="1">
    <name type="scientific">Musca domestica</name>
    <name type="common">House fly</name>
    <dbReference type="NCBI Taxonomy" id="7370"/>
    <lineage>
        <taxon>Eukaryota</taxon>
        <taxon>Metazoa</taxon>
        <taxon>Ecdysozoa</taxon>
        <taxon>Arthropoda</taxon>
        <taxon>Hexapoda</taxon>
        <taxon>Insecta</taxon>
        <taxon>Pterygota</taxon>
        <taxon>Neoptera</taxon>
        <taxon>Endopterygota</taxon>
        <taxon>Diptera</taxon>
        <taxon>Brachycera</taxon>
        <taxon>Muscomorpha</taxon>
        <taxon>Muscoidea</taxon>
        <taxon>Muscidae</taxon>
        <taxon>Musca</taxon>
    </lineage>
</organism>
<dbReference type="SUPFAM" id="SSF55486">
    <property type="entry name" value="Metalloproteases ('zincins'), catalytic domain"/>
    <property type="match status" value="1"/>
</dbReference>
<reference evidence="3" key="2">
    <citation type="submission" date="2025-04" db="UniProtKB">
        <authorList>
            <consortium name="RefSeq"/>
        </authorList>
    </citation>
    <scope>IDENTIFICATION</scope>
    <source>
        <strain evidence="3">Aabys</strain>
    </source>
</reference>
<reference evidence="1" key="1">
    <citation type="submission" date="2020-05" db="UniProtKB">
        <authorList>
            <consortium name="EnsemblMetazoa"/>
        </authorList>
    </citation>
    <scope>IDENTIFICATION</scope>
    <source>
        <strain evidence="1">Aabys</strain>
    </source>
</reference>
<gene>
    <name evidence="1" type="primary">105261679</name>
    <name evidence="3" type="synonym">LOC105261679</name>
</gene>
<evidence type="ECO:0000313" key="3">
    <source>
        <dbReference type="RefSeq" id="XP_011291586.1"/>
    </source>
</evidence>
<dbReference type="GO" id="GO:0016485">
    <property type="term" value="P:protein processing"/>
    <property type="evidence" value="ECO:0007669"/>
    <property type="project" value="TreeGrafter"/>
</dbReference>
<dbReference type="GO" id="GO:0005886">
    <property type="term" value="C:plasma membrane"/>
    <property type="evidence" value="ECO:0007669"/>
    <property type="project" value="TreeGrafter"/>
</dbReference>
<evidence type="ECO:0000313" key="1">
    <source>
        <dbReference type="EnsemblMetazoa" id="MDOA016457-PA"/>
    </source>
</evidence>
<dbReference type="VEuPathDB" id="VectorBase:MDOMA2_002402"/>
<sequence>MNAKDLNENQRRILMDFLSPNFRLYVDFHYYASMRWSENHEENLDNYKNVAEMLNYEANMEIREYLENASPETMPRFVRLFADFYESCGEDQEFLARKYMQQMEKQENMKWALLTPNDRLEEIGFDWPTILARFRKYGLNDVLIKSEFSYQNANKRRIYLKKPFDDIFNALNAYSLDDYNNKIPLPQGTTGFMVLWESIDKFEDKINDIDVEQQMEVFEYNNLPYPWLKKYLSFLMESENLTTSNIEFVIDDTAYVEALDNILSELDGVFLSRYLEVRFIYHLEMLHKTSTPNECMTTAKSLMPFAHEWIYAELHPELLAEISRIHEMFEKIIQHLEKYMRMDKFDLIPQEFYVKLKNLQLKVGNLPQENAKDLLENYYTDLEFDPKNYYGNYLKLLQFFFELEKTCQSYEAIDLQVNKEFFIKNPVHEYDKEIHTQHYPGVNVLIVPLMLLRPPIYHGAFEEIIKCSSLGTIMASDAFKSLGTLPGYNEHETENFAGVIGLHASYEIFFSSLTSEEISRYQTVFGLSSLQDVKKMFFLNALHYKSGWLSSNGSYVAFVVSHLSEFAETFDCKMDRFLKMF</sequence>
<dbReference type="PANTHER" id="PTHR11733">
    <property type="entry name" value="ZINC METALLOPROTEASE FAMILY M13 NEPRILYSIN-RELATED"/>
    <property type="match status" value="1"/>
</dbReference>
<protein>
    <submittedName>
        <fullName evidence="3">Uncharacterized protein LOC105261679</fullName>
    </submittedName>
</protein>
<proteinExistence type="predicted"/>
<dbReference type="EnsemblMetazoa" id="MDOA016457-RA">
    <property type="protein sequence ID" value="MDOA016457-PA"/>
    <property type="gene ID" value="MDOA016457"/>
</dbReference>
<dbReference type="Gene3D" id="3.40.390.10">
    <property type="entry name" value="Collagenase (Catalytic Domain)"/>
    <property type="match status" value="2"/>
</dbReference>
<dbReference type="Proteomes" id="UP001652621">
    <property type="component" value="Unplaced"/>
</dbReference>
<dbReference type="VEuPathDB" id="VectorBase:MDOA016457"/>
<dbReference type="GeneID" id="105261679"/>
<dbReference type="Gene3D" id="1.10.1380.10">
    <property type="entry name" value="Neutral endopeptidase , domain2"/>
    <property type="match status" value="2"/>
</dbReference>
<dbReference type="InterPro" id="IPR024079">
    <property type="entry name" value="MetalloPept_cat_dom_sf"/>
</dbReference>
<dbReference type="RefSeq" id="XP_011291586.1">
    <property type="nucleotide sequence ID" value="XM_011293284.2"/>
</dbReference>
<accession>A0A1I8NK35</accession>
<dbReference type="OrthoDB" id="5795773at2759"/>
<dbReference type="PANTHER" id="PTHR11733:SF240">
    <property type="entry name" value="GH14155P-RELATED"/>
    <property type="match status" value="1"/>
</dbReference>
<dbReference type="GO" id="GO:0004222">
    <property type="term" value="F:metalloendopeptidase activity"/>
    <property type="evidence" value="ECO:0007669"/>
    <property type="project" value="InterPro"/>
</dbReference>
<name>A0A1I8NK35_MUSDO</name>
<dbReference type="InterPro" id="IPR000718">
    <property type="entry name" value="Peptidase_M13"/>
</dbReference>
<keyword evidence="2" id="KW-1185">Reference proteome</keyword>